<keyword evidence="3" id="KW-1185">Reference proteome</keyword>
<comment type="caution">
    <text evidence="2">The sequence shown here is derived from an EMBL/GenBank/DDBJ whole genome shotgun (WGS) entry which is preliminary data.</text>
</comment>
<gene>
    <name evidence="2" type="ORF">NX773_06035</name>
</gene>
<name>A0ABT2BGU3_9BURK</name>
<dbReference type="Proteomes" id="UP001205861">
    <property type="component" value="Unassembled WGS sequence"/>
</dbReference>
<dbReference type="EMBL" id="JANUGV010000001">
    <property type="protein sequence ID" value="MCS0607718.1"/>
    <property type="molecule type" value="Genomic_DNA"/>
</dbReference>
<accession>A0ABT2BGU3</accession>
<sequence>MTLVRLALALLLPAVLSGCLEVKQHPAWKNGQYAGKHDDRQFQRLFHNDKLAWFAAISNRNSKQNEYNRANP</sequence>
<reference evidence="2 3" key="1">
    <citation type="submission" date="2022-08" db="EMBL/GenBank/DDBJ databases">
        <title>Reclassification of Massilia species as members of the genera Telluria, Duganella, Pseudoduganella, Mokoshia gen. nov. and Zemynaea gen. nov. using orthogonal and non-orthogonal genome-based approaches.</title>
        <authorList>
            <person name="Bowman J.P."/>
        </authorList>
    </citation>
    <scope>NUCLEOTIDE SEQUENCE [LARGE SCALE GENOMIC DNA]</scope>
    <source>
        <strain evidence="2 3">JCM 31607</strain>
    </source>
</reference>
<dbReference type="PROSITE" id="PS51257">
    <property type="entry name" value="PROKAR_LIPOPROTEIN"/>
    <property type="match status" value="1"/>
</dbReference>
<evidence type="ECO:0008006" key="4">
    <source>
        <dbReference type="Google" id="ProtNLM"/>
    </source>
</evidence>
<evidence type="ECO:0000313" key="3">
    <source>
        <dbReference type="Proteomes" id="UP001205861"/>
    </source>
</evidence>
<keyword evidence="1" id="KW-0732">Signal</keyword>
<evidence type="ECO:0000256" key="1">
    <source>
        <dbReference type="SAM" id="SignalP"/>
    </source>
</evidence>
<feature type="chain" id="PRO_5046195706" description="Lipoprotein" evidence="1">
    <location>
        <begin position="18"/>
        <end position="72"/>
    </location>
</feature>
<feature type="signal peptide" evidence="1">
    <location>
        <begin position="1"/>
        <end position="17"/>
    </location>
</feature>
<proteinExistence type="predicted"/>
<dbReference type="RefSeq" id="WP_258855418.1">
    <property type="nucleotide sequence ID" value="NZ_JANUGV010000001.1"/>
</dbReference>
<evidence type="ECO:0000313" key="2">
    <source>
        <dbReference type="EMBL" id="MCS0607718.1"/>
    </source>
</evidence>
<organism evidence="2 3">
    <name type="scientific">Massilia solisilvae</name>
    <dbReference type="NCBI Taxonomy" id="1811225"/>
    <lineage>
        <taxon>Bacteria</taxon>
        <taxon>Pseudomonadati</taxon>
        <taxon>Pseudomonadota</taxon>
        <taxon>Betaproteobacteria</taxon>
        <taxon>Burkholderiales</taxon>
        <taxon>Oxalobacteraceae</taxon>
        <taxon>Telluria group</taxon>
        <taxon>Massilia</taxon>
    </lineage>
</organism>
<protein>
    <recommendedName>
        <fullName evidence="4">Lipoprotein</fullName>
    </recommendedName>
</protein>